<proteinExistence type="predicted"/>
<accession>A0A4S5CDZ1</accession>
<dbReference type="EMBL" id="SSUX01000016">
    <property type="protein sequence ID" value="THJ41106.1"/>
    <property type="molecule type" value="Genomic_DNA"/>
</dbReference>
<dbReference type="AlphaFoldDB" id="A0A4S5CDZ1"/>
<evidence type="ECO:0000256" key="1">
    <source>
        <dbReference type="SAM" id="MobiDB-lite"/>
    </source>
</evidence>
<evidence type="ECO:0000313" key="3">
    <source>
        <dbReference type="Proteomes" id="UP000309618"/>
    </source>
</evidence>
<dbReference type="RefSeq" id="WP_136502247.1">
    <property type="nucleotide sequence ID" value="NZ_SSUX01000016.1"/>
</dbReference>
<organism evidence="2 3">
    <name type="scientific">Aeromonas veronii</name>
    <dbReference type="NCBI Taxonomy" id="654"/>
    <lineage>
        <taxon>Bacteria</taxon>
        <taxon>Pseudomonadati</taxon>
        <taxon>Pseudomonadota</taxon>
        <taxon>Gammaproteobacteria</taxon>
        <taxon>Aeromonadales</taxon>
        <taxon>Aeromonadaceae</taxon>
        <taxon>Aeromonas</taxon>
    </lineage>
</organism>
<reference evidence="2 3" key="1">
    <citation type="submission" date="2019-04" db="EMBL/GenBank/DDBJ databases">
        <title>Comparative genomics of Aeromonas veronii strains pathogenic to fish.</title>
        <authorList>
            <person name="Cascarano M.C."/>
            <person name="Smyrli M."/>
            <person name="Katharios P."/>
        </authorList>
    </citation>
    <scope>NUCLEOTIDE SEQUENCE [LARGE SCALE GENOMIC DNA]</scope>
    <source>
        <strain evidence="2 3">XU1</strain>
    </source>
</reference>
<name>A0A4S5CDZ1_AERVE</name>
<dbReference type="Pfam" id="PF11859">
    <property type="entry name" value="DUF3379"/>
    <property type="match status" value="1"/>
</dbReference>
<feature type="region of interest" description="Disordered" evidence="1">
    <location>
        <begin position="1"/>
        <end position="22"/>
    </location>
</feature>
<protein>
    <submittedName>
        <fullName evidence="2">DUF3379 domain-containing protein</fullName>
    </submittedName>
</protein>
<dbReference type="Proteomes" id="UP000309618">
    <property type="component" value="Unassembled WGS sequence"/>
</dbReference>
<sequence length="259" mass="28701">MDELEFRRNAMIQPNDQQPDFLRTADASQANRNYLDEMKQFDRSLKRAMQVEVPAGLAERILLRQAMLQDSDAPDDMPPSRPLGTAPVNLRTSTSWRQIALAASVAFLLGMSTRWITLPETAPAALSLAQVAMAHVYGEEPFIEGVDEQVNLHNINAKMEKYGATLSGMDGLKVTYVNHCSYYQGPALHMVIQGKMGPVTLFLVPKHVPLTLQQATFEDGTLKGEIVQLKGANMVLIGEMKEPLAPVANALQSRLQWDI</sequence>
<comment type="caution">
    <text evidence="2">The sequence shown here is derived from an EMBL/GenBank/DDBJ whole genome shotgun (WGS) entry which is preliminary data.</text>
</comment>
<gene>
    <name evidence="2" type="ORF">E8Q35_18300</name>
</gene>
<dbReference type="InterPro" id="IPR021806">
    <property type="entry name" value="DUF3379"/>
</dbReference>
<evidence type="ECO:0000313" key="2">
    <source>
        <dbReference type="EMBL" id="THJ41106.1"/>
    </source>
</evidence>